<feature type="transmembrane region" description="Helical" evidence="11">
    <location>
        <begin position="393"/>
        <end position="410"/>
    </location>
</feature>
<dbReference type="Pfam" id="PF03530">
    <property type="entry name" value="SK_channel"/>
    <property type="match status" value="1"/>
</dbReference>
<reference evidence="14" key="1">
    <citation type="journal article" date="2002" name="Science">
        <title>The draft genome of Ciona intestinalis: insights into chordate and vertebrate origins.</title>
        <authorList>
            <person name="Dehal P."/>
            <person name="Satou Y."/>
            <person name="Campbell R.K."/>
            <person name="Chapman J."/>
            <person name="Degnan B."/>
            <person name="De Tomaso A."/>
            <person name="Davidson B."/>
            <person name="Di Gregorio A."/>
            <person name="Gelpke M."/>
            <person name="Goodstein D.M."/>
            <person name="Harafuji N."/>
            <person name="Hastings K.E."/>
            <person name="Ho I."/>
            <person name="Hotta K."/>
            <person name="Huang W."/>
            <person name="Kawashima T."/>
            <person name="Lemaire P."/>
            <person name="Martinez D."/>
            <person name="Meinertzhagen I.A."/>
            <person name="Necula S."/>
            <person name="Nonaka M."/>
            <person name="Putnam N."/>
            <person name="Rash S."/>
            <person name="Saiga H."/>
            <person name="Satake M."/>
            <person name="Terry A."/>
            <person name="Yamada L."/>
            <person name="Wang H.G."/>
            <person name="Awazu S."/>
            <person name="Azumi K."/>
            <person name="Boore J."/>
            <person name="Branno M."/>
            <person name="Chin-Bow S."/>
            <person name="DeSantis R."/>
            <person name="Doyle S."/>
            <person name="Francino P."/>
            <person name="Keys D.N."/>
            <person name="Haga S."/>
            <person name="Hayashi H."/>
            <person name="Hino K."/>
            <person name="Imai K.S."/>
            <person name="Inaba K."/>
            <person name="Kano S."/>
            <person name="Kobayashi K."/>
            <person name="Kobayashi M."/>
            <person name="Lee B.I."/>
            <person name="Makabe K.W."/>
            <person name="Manohar C."/>
            <person name="Matassi G."/>
            <person name="Medina M."/>
            <person name="Mochizuki Y."/>
            <person name="Mount S."/>
            <person name="Morishita T."/>
            <person name="Miura S."/>
            <person name="Nakayama A."/>
            <person name="Nishizaka S."/>
            <person name="Nomoto H."/>
            <person name="Ohta F."/>
            <person name="Oishi K."/>
            <person name="Rigoutsos I."/>
            <person name="Sano M."/>
            <person name="Sasaki A."/>
            <person name="Sasakura Y."/>
            <person name="Shoguchi E."/>
            <person name="Shin-i T."/>
            <person name="Spagnuolo A."/>
            <person name="Stainier D."/>
            <person name="Suzuki M.M."/>
            <person name="Tassy O."/>
            <person name="Takatori N."/>
            <person name="Tokuoka M."/>
            <person name="Yagi K."/>
            <person name="Yoshizaki F."/>
            <person name="Wada S."/>
            <person name="Zhang C."/>
            <person name="Hyatt P.D."/>
            <person name="Larimer F."/>
            <person name="Detter C."/>
            <person name="Doggett N."/>
            <person name="Glavina T."/>
            <person name="Hawkins T."/>
            <person name="Richardson P."/>
            <person name="Lucas S."/>
            <person name="Kohara Y."/>
            <person name="Levine M."/>
            <person name="Satoh N."/>
            <person name="Rokhsar D.S."/>
        </authorList>
    </citation>
    <scope>NUCLEOTIDE SEQUENCE [LARGE SCALE GENOMIC DNA]</scope>
</reference>
<dbReference type="FunFam" id="1.10.287.70:FF:000022">
    <property type="entry name" value="Small conductance calcium-activated potassium channel, isoform O"/>
    <property type="match status" value="1"/>
</dbReference>
<evidence type="ECO:0000256" key="10">
    <source>
        <dbReference type="SAM" id="MobiDB-lite"/>
    </source>
</evidence>
<dbReference type="Proteomes" id="UP000008144">
    <property type="component" value="Unassembled WGS sequence"/>
</dbReference>
<feature type="compositionally biased region" description="Polar residues" evidence="10">
    <location>
        <begin position="29"/>
        <end position="39"/>
    </location>
</feature>
<keyword evidence="6 11" id="KW-1133">Transmembrane helix</keyword>
<evidence type="ECO:0000256" key="2">
    <source>
        <dbReference type="ARBA" id="ARBA00004216"/>
    </source>
</evidence>
<evidence type="ECO:0000256" key="7">
    <source>
        <dbReference type="ARBA" id="ARBA00023065"/>
    </source>
</evidence>
<proteinExistence type="predicted"/>
<keyword evidence="14" id="KW-1185">Reference proteome</keyword>
<dbReference type="SMART" id="SM01053">
    <property type="entry name" value="CaMBD"/>
    <property type="match status" value="1"/>
</dbReference>
<feature type="compositionally biased region" description="Basic and acidic residues" evidence="10">
    <location>
        <begin position="121"/>
        <end position="136"/>
    </location>
</feature>
<evidence type="ECO:0000256" key="4">
    <source>
        <dbReference type="ARBA" id="ARBA00022692"/>
    </source>
</evidence>
<dbReference type="InParanoid" id="F7ACB9"/>
<evidence type="ECO:0000256" key="9">
    <source>
        <dbReference type="ARBA" id="ARBA00023303"/>
    </source>
</evidence>
<reference evidence="13" key="2">
    <citation type="submission" date="2025-08" db="UniProtKB">
        <authorList>
            <consortium name="Ensembl"/>
        </authorList>
    </citation>
    <scope>IDENTIFICATION</scope>
</reference>
<dbReference type="SUPFAM" id="SSF81327">
    <property type="entry name" value="Small-conductance potassium channel"/>
    <property type="match status" value="1"/>
</dbReference>
<reference evidence="13" key="3">
    <citation type="submission" date="2025-09" db="UniProtKB">
        <authorList>
            <consortium name="Ensembl"/>
        </authorList>
    </citation>
    <scope>IDENTIFICATION</scope>
</reference>
<dbReference type="PRINTS" id="PR01451">
    <property type="entry name" value="SKCHANNEL"/>
</dbReference>
<dbReference type="InterPro" id="IPR004178">
    <property type="entry name" value="CaM-bd_dom"/>
</dbReference>
<keyword evidence="4 11" id="KW-0812">Transmembrane</keyword>
<name>F7ACB9_CIOIN</name>
<evidence type="ECO:0000256" key="1">
    <source>
        <dbReference type="ARBA" id="ARBA00004141"/>
    </source>
</evidence>
<dbReference type="GO" id="GO:0005516">
    <property type="term" value="F:calmodulin binding"/>
    <property type="evidence" value="ECO:0000318"/>
    <property type="project" value="GO_Central"/>
</dbReference>
<dbReference type="Gene3D" id="1.10.287.70">
    <property type="match status" value="2"/>
</dbReference>
<feature type="compositionally biased region" description="Polar residues" evidence="10">
    <location>
        <begin position="138"/>
        <end position="148"/>
    </location>
</feature>
<keyword evidence="9" id="KW-0407">Ion channel</keyword>
<dbReference type="GO" id="GO:0043005">
    <property type="term" value="C:neuron projection"/>
    <property type="evidence" value="ECO:0000318"/>
    <property type="project" value="GO_Central"/>
</dbReference>
<keyword evidence="5" id="KW-0112">Calmodulin-binding</keyword>
<dbReference type="InterPro" id="IPR015449">
    <property type="entry name" value="K_chnl_Ca-activ_SK"/>
</dbReference>
<dbReference type="GO" id="GO:0030018">
    <property type="term" value="C:Z disc"/>
    <property type="evidence" value="ECO:0007669"/>
    <property type="project" value="UniProtKB-SubCell"/>
</dbReference>
<feature type="transmembrane region" description="Helical" evidence="11">
    <location>
        <begin position="348"/>
        <end position="373"/>
    </location>
</feature>
<dbReference type="GO" id="GO:0071805">
    <property type="term" value="P:potassium ion transmembrane transport"/>
    <property type="evidence" value="ECO:0000318"/>
    <property type="project" value="GO_Central"/>
</dbReference>
<dbReference type="Ensembl" id="ENSCINT00000019806.3">
    <property type="protein sequence ID" value="ENSCINP00000019806.3"/>
    <property type="gene ID" value="ENSCING00000009747.3"/>
</dbReference>
<dbReference type="SUPFAM" id="SSF81324">
    <property type="entry name" value="Voltage-gated potassium channels"/>
    <property type="match status" value="1"/>
</dbReference>
<feature type="transmembrane region" description="Helical" evidence="11">
    <location>
        <begin position="422"/>
        <end position="442"/>
    </location>
</feature>
<dbReference type="GO" id="GO:0005886">
    <property type="term" value="C:plasma membrane"/>
    <property type="evidence" value="ECO:0000318"/>
    <property type="project" value="GO_Central"/>
</dbReference>
<feature type="transmembrane region" description="Helical" evidence="11">
    <location>
        <begin position="181"/>
        <end position="198"/>
    </location>
</feature>
<accession>F7ACB9</accession>
<evidence type="ECO:0000256" key="3">
    <source>
        <dbReference type="ARBA" id="ARBA00022448"/>
    </source>
</evidence>
<dbReference type="GeneTree" id="ENSGT00950000182904"/>
<feature type="domain" description="Calmodulin-binding" evidence="12">
    <location>
        <begin position="460"/>
        <end position="535"/>
    </location>
</feature>
<evidence type="ECO:0000256" key="11">
    <source>
        <dbReference type="SAM" id="Phobius"/>
    </source>
</evidence>
<protein>
    <recommendedName>
        <fullName evidence="12">Calmodulin-binding domain-containing protein</fullName>
    </recommendedName>
</protein>
<dbReference type="FunFam" id="1.10.287.70:FF:000027">
    <property type="entry name" value="Small conductance calcium-activated potassium channel, isoform O"/>
    <property type="match status" value="1"/>
</dbReference>
<evidence type="ECO:0000256" key="5">
    <source>
        <dbReference type="ARBA" id="ARBA00022860"/>
    </source>
</evidence>
<dbReference type="STRING" id="7719.ENSCINP00000019806"/>
<dbReference type="Pfam" id="PF02888">
    <property type="entry name" value="CaMBD"/>
    <property type="match status" value="1"/>
</dbReference>
<evidence type="ECO:0000256" key="8">
    <source>
        <dbReference type="ARBA" id="ARBA00023136"/>
    </source>
</evidence>
<keyword evidence="3" id="KW-0813">Transport</keyword>
<feature type="transmembrane region" description="Helical" evidence="11">
    <location>
        <begin position="304"/>
        <end position="327"/>
    </location>
</feature>
<feature type="region of interest" description="Disordered" evidence="10">
    <location>
        <begin position="1"/>
        <end position="50"/>
    </location>
</feature>
<feature type="region of interest" description="Disordered" evidence="10">
    <location>
        <begin position="112"/>
        <end position="154"/>
    </location>
</feature>
<evidence type="ECO:0000256" key="6">
    <source>
        <dbReference type="ARBA" id="ARBA00022989"/>
    </source>
</evidence>
<keyword evidence="8 11" id="KW-0472">Membrane</keyword>
<feature type="compositionally biased region" description="Basic and acidic residues" evidence="10">
    <location>
        <begin position="8"/>
        <end position="28"/>
    </location>
</feature>
<keyword evidence="7" id="KW-0406">Ion transport</keyword>
<evidence type="ECO:0000259" key="12">
    <source>
        <dbReference type="SMART" id="SM01053"/>
    </source>
</evidence>
<feature type="transmembrane region" description="Helical" evidence="11">
    <location>
        <begin position="210"/>
        <end position="236"/>
    </location>
</feature>
<dbReference type="Pfam" id="PF07885">
    <property type="entry name" value="Ion_trans_2"/>
    <property type="match status" value="1"/>
</dbReference>
<dbReference type="AlphaFoldDB" id="F7ACB9"/>
<organism evidence="13 14">
    <name type="scientific">Ciona intestinalis</name>
    <name type="common">Transparent sea squirt</name>
    <name type="synonym">Ascidia intestinalis</name>
    <dbReference type="NCBI Taxonomy" id="7719"/>
    <lineage>
        <taxon>Eukaryota</taxon>
        <taxon>Metazoa</taxon>
        <taxon>Chordata</taxon>
        <taxon>Tunicata</taxon>
        <taxon>Ascidiacea</taxon>
        <taxon>Phlebobranchia</taxon>
        <taxon>Cionidae</taxon>
        <taxon>Ciona</taxon>
    </lineage>
</organism>
<evidence type="ECO:0000313" key="14">
    <source>
        <dbReference type="Proteomes" id="UP000008144"/>
    </source>
</evidence>
<dbReference type="GO" id="GO:0016286">
    <property type="term" value="F:small conductance calcium-activated potassium channel activity"/>
    <property type="evidence" value="ECO:0000318"/>
    <property type="project" value="GO_Central"/>
</dbReference>
<evidence type="ECO:0000313" key="13">
    <source>
        <dbReference type="Ensembl" id="ENSCINP00000019806.3"/>
    </source>
</evidence>
<dbReference type="InterPro" id="IPR013099">
    <property type="entry name" value="K_chnl_dom"/>
</dbReference>
<dbReference type="GO" id="GO:0043025">
    <property type="term" value="C:neuronal cell body"/>
    <property type="evidence" value="ECO:0000318"/>
    <property type="project" value="GO_Central"/>
</dbReference>
<dbReference type="OMA" id="TIRACER"/>
<dbReference type="HOGENOM" id="CLU_014617_0_1_1"/>
<dbReference type="PANTHER" id="PTHR10153">
    <property type="entry name" value="SMALL CONDUCTANCE CALCIUM-ACTIVATED POTASSIUM CHANNEL"/>
    <property type="match status" value="1"/>
</dbReference>
<dbReference type="InterPro" id="IPR036122">
    <property type="entry name" value="CaM-bd_dom_sf"/>
</dbReference>
<sequence>RSAPFGNSREELHIPTKKQDQQLKKEHLSSSLTALSTPRSPEKHTWDYGSSKPNPFAEIAMKSAKHNGVVSAFPKLGASTRSLNRLEHNFYDEDGECIPLTQVSPQATHTESYLAPPDLVGGHKNDSDHPGKKVDGSDTAQVDSSSMQMDKKSLGANNNKTMNIGYRLGYRRTLFERRKRLSDYALIFGMFGIIVMVIETELSSGNIADLATYFSLALKCLISLSTALLLGLVVAYHAREIQLFMIDNGAEDWRIAMDWERVMFITLELTICSIHPIPGLYTFEWSARHAFSGVTTTTTADVDILLSIPMFLRLYLIARVMLLHSRLFTDASSRSIGALNKINFNTRFVMKTLMTICPGTVLLVFSISLWIIAAWTIRACERYHDTENVNSNFLSSMWLISITFLSIGYGDLVPNTFCGRTVCLLTGIMGAGCTALVVAVVARKLELTKAEKHVHNFMMDTQLSKRVKNAAANVLRTWLIYKSTKLTDKLDSTKVRRHQRKFLHAIYQLRNFKMEQRKLNDQANTLIDFAKMQIRVSDMLSEITTRHETVEDRVCQIGTRLENLEQQVSKLPELLAEVVQTQ</sequence>
<comment type="subcellular location">
    <subcellularLocation>
        <location evidence="2">Cytoplasm</location>
        <location evidence="2">Myofibril</location>
        <location evidence="2">Sarcomere</location>
        <location evidence="2">Z line</location>
    </subcellularLocation>
    <subcellularLocation>
        <location evidence="1">Membrane</location>
        <topology evidence="1">Multi-pass membrane protein</topology>
    </subcellularLocation>
</comment>